<dbReference type="Proteomes" id="UP000672097">
    <property type="component" value="Unassembled WGS sequence"/>
</dbReference>
<dbReference type="PANTHER" id="PTHR30093">
    <property type="entry name" value="GENERAL SECRETION PATHWAY PROTEIN G"/>
    <property type="match status" value="1"/>
</dbReference>
<dbReference type="NCBIfam" id="TIGR02532">
    <property type="entry name" value="IV_pilin_GFxxxE"/>
    <property type="match status" value="1"/>
</dbReference>
<accession>A0ABS5E2I0</accession>
<sequence>MEADHLTASAAVRQALAVRQRGFTLVELMIVLAIIGILATLAYPTYTEYVLRSRRSDAHTVLMDAAQYMQRYYAAKNTFKHAELPPDYQAAPKGAAASHQHYSISLDNETTTADEYAFKLMATPRHVDAACGALSLDHKGVKGASGSKAAADCWR</sequence>
<dbReference type="SUPFAM" id="SSF54523">
    <property type="entry name" value="Pili subunits"/>
    <property type="match status" value="1"/>
</dbReference>
<proteinExistence type="predicted"/>
<gene>
    <name evidence="2" type="ORF">KAK11_20050</name>
</gene>
<reference evidence="2 3" key="1">
    <citation type="submission" date="2021-04" db="EMBL/GenBank/DDBJ databases">
        <title>The genome sequence of type strain Ideonella paludis KCTC 32238.</title>
        <authorList>
            <person name="Liu Y."/>
        </authorList>
    </citation>
    <scope>NUCLEOTIDE SEQUENCE [LARGE SCALE GENOMIC DNA]</scope>
    <source>
        <strain evidence="2 3">KCTC 32238</strain>
    </source>
</reference>
<organism evidence="2 3">
    <name type="scientific">Ideonella paludis</name>
    <dbReference type="NCBI Taxonomy" id="1233411"/>
    <lineage>
        <taxon>Bacteria</taxon>
        <taxon>Pseudomonadati</taxon>
        <taxon>Pseudomonadota</taxon>
        <taxon>Betaproteobacteria</taxon>
        <taxon>Burkholderiales</taxon>
        <taxon>Sphaerotilaceae</taxon>
        <taxon>Ideonella</taxon>
    </lineage>
</organism>
<dbReference type="PANTHER" id="PTHR30093:SF47">
    <property type="entry name" value="TYPE IV PILUS NON-CORE MINOR PILIN PILE"/>
    <property type="match status" value="1"/>
</dbReference>
<feature type="transmembrane region" description="Helical" evidence="1">
    <location>
        <begin position="28"/>
        <end position="46"/>
    </location>
</feature>
<keyword evidence="3" id="KW-1185">Reference proteome</keyword>
<protein>
    <submittedName>
        <fullName evidence="2">Type IV pilin protein</fullName>
    </submittedName>
</protein>
<dbReference type="Gene3D" id="3.30.700.10">
    <property type="entry name" value="Glycoprotein, Type 4 Pilin"/>
    <property type="match status" value="1"/>
</dbReference>
<dbReference type="EMBL" id="JAGQDG010000009">
    <property type="protein sequence ID" value="MBQ0937629.1"/>
    <property type="molecule type" value="Genomic_DNA"/>
</dbReference>
<keyword evidence="1" id="KW-0812">Transmembrane</keyword>
<evidence type="ECO:0000313" key="2">
    <source>
        <dbReference type="EMBL" id="MBQ0937629.1"/>
    </source>
</evidence>
<evidence type="ECO:0000313" key="3">
    <source>
        <dbReference type="Proteomes" id="UP000672097"/>
    </source>
</evidence>
<dbReference type="Pfam" id="PF07963">
    <property type="entry name" value="N_methyl"/>
    <property type="match status" value="1"/>
</dbReference>
<name>A0ABS5E2I0_9BURK</name>
<dbReference type="PROSITE" id="PS00409">
    <property type="entry name" value="PROKAR_NTER_METHYL"/>
    <property type="match status" value="1"/>
</dbReference>
<comment type="caution">
    <text evidence="2">The sequence shown here is derived from an EMBL/GenBank/DDBJ whole genome shotgun (WGS) entry which is preliminary data.</text>
</comment>
<dbReference type="InterPro" id="IPR012902">
    <property type="entry name" value="N_methyl_site"/>
</dbReference>
<dbReference type="InterPro" id="IPR031982">
    <property type="entry name" value="PilE-like"/>
</dbReference>
<keyword evidence="1" id="KW-0472">Membrane</keyword>
<keyword evidence="1" id="KW-1133">Transmembrane helix</keyword>
<dbReference type="Pfam" id="PF16732">
    <property type="entry name" value="ComP_DUS"/>
    <property type="match status" value="1"/>
</dbReference>
<dbReference type="InterPro" id="IPR045584">
    <property type="entry name" value="Pilin-like"/>
</dbReference>
<dbReference type="RefSeq" id="WP_210811251.1">
    <property type="nucleotide sequence ID" value="NZ_JAGQDG010000009.1"/>
</dbReference>
<evidence type="ECO:0000256" key="1">
    <source>
        <dbReference type="SAM" id="Phobius"/>
    </source>
</evidence>